<comment type="caution">
    <text evidence="2">The sequence shown here is derived from an EMBL/GenBank/DDBJ whole genome shotgun (WGS) entry which is preliminary data.</text>
</comment>
<accession>A0A964TAA2</accession>
<dbReference type="InterPro" id="IPR037066">
    <property type="entry name" value="Plug_dom_sf"/>
</dbReference>
<evidence type="ECO:0000313" key="3">
    <source>
        <dbReference type="Proteomes" id="UP000667650"/>
    </source>
</evidence>
<keyword evidence="3" id="KW-1185">Reference proteome</keyword>
<organism evidence="2 3">
    <name type="scientific">Flagellimonas ochracea</name>
    <dbReference type="NCBI Taxonomy" id="2696472"/>
    <lineage>
        <taxon>Bacteria</taxon>
        <taxon>Pseudomonadati</taxon>
        <taxon>Bacteroidota</taxon>
        <taxon>Flavobacteriia</taxon>
        <taxon>Flavobacteriales</taxon>
        <taxon>Flavobacteriaceae</taxon>
        <taxon>Flagellimonas</taxon>
    </lineage>
</organism>
<dbReference type="Proteomes" id="UP000667650">
    <property type="component" value="Unassembled WGS sequence"/>
</dbReference>
<dbReference type="Gene3D" id="1.25.40.10">
    <property type="entry name" value="Tetratricopeptide repeat domain"/>
    <property type="match status" value="1"/>
</dbReference>
<sequence length="595" mass="67781">MKYKFLLALLVFPITQFVFSQAQLKKVEGIITDGYMPLQNVNITVKEDETGVLTDEKGRYEIRVDEGQTLVYSYVGKQSIEIVVEDVTRFLNIEMYDKIEVLDGVTVTKRKKRSQKELLEEYNNNKDLFKTAFGILDKKRIGYRMVTVDGEDLSQAGQDFVDGLQSRIPGMQVFRPNALRPGGGARAKVLGRPTDLTVPVVYLPRALRSINVVPAAYDVDGIIYTDAPTFININNIERIAVIESLAGVAKYGSVGAGGVIVINTKVGNTAKKEPGTKKPFDQAKLRNNFVDDEDVASTSRPPEYLSILNQSKERDQARSTYQELQKRYASSPYFYLDAFSYFNSDMKDMSMADEITNRFSQDPTVLKALAYKLEETGDHKDAIEIFKDVFVLRPHYVQSYLDLAKSYQYAGLLENSANLFARYNHLINESFFEASKTFTPILRRDFDNLLALNGAIIGNNSTTLKLNQDDFDGTRLVFEWNNGEAEFELQFVNPDNQYFTWKHTLQDNPERIKEEKKHGFSSEEYLIYEPQGGTWGVNVKYMGNKSLTPTYLKVTAYHNFNTKNQKRTIKVFRLGEKNKNLRLLSINSTDFLAIN</sequence>
<dbReference type="AlphaFoldDB" id="A0A964TAA2"/>
<feature type="signal peptide" evidence="1">
    <location>
        <begin position="1"/>
        <end position="22"/>
    </location>
</feature>
<dbReference type="InterPro" id="IPR011990">
    <property type="entry name" value="TPR-like_helical_dom_sf"/>
</dbReference>
<dbReference type="SUPFAM" id="SSF49464">
    <property type="entry name" value="Carboxypeptidase regulatory domain-like"/>
    <property type="match status" value="1"/>
</dbReference>
<gene>
    <name evidence="2" type="ORF">GTQ34_04325</name>
</gene>
<reference evidence="2" key="1">
    <citation type="submission" date="2020-01" db="EMBL/GenBank/DDBJ databases">
        <title>Muricauda ochracea sp. nov., isolated from a tidal flat of Garorim bay in Korea.</title>
        <authorList>
            <person name="Kim D."/>
            <person name="Yoo Y."/>
            <person name="Kim J.-J."/>
        </authorList>
    </citation>
    <scope>NUCLEOTIDE SEQUENCE</scope>
    <source>
        <strain evidence="2">JGD-17</strain>
    </source>
</reference>
<proteinExistence type="predicted"/>
<evidence type="ECO:0000256" key="1">
    <source>
        <dbReference type="SAM" id="SignalP"/>
    </source>
</evidence>
<dbReference type="Pfam" id="PF13715">
    <property type="entry name" value="CarbopepD_reg_2"/>
    <property type="match status" value="1"/>
</dbReference>
<feature type="chain" id="PRO_5037102510" description="TonB-dependent receptor plug domain-containing protein" evidence="1">
    <location>
        <begin position="23"/>
        <end position="595"/>
    </location>
</feature>
<dbReference type="SUPFAM" id="SSF56935">
    <property type="entry name" value="Porins"/>
    <property type="match status" value="1"/>
</dbReference>
<dbReference type="EMBL" id="JAAABI010000001">
    <property type="protein sequence ID" value="NAY91138.1"/>
    <property type="molecule type" value="Genomic_DNA"/>
</dbReference>
<dbReference type="SUPFAM" id="SSF48452">
    <property type="entry name" value="TPR-like"/>
    <property type="match status" value="1"/>
</dbReference>
<protein>
    <recommendedName>
        <fullName evidence="4">TonB-dependent receptor plug domain-containing protein</fullName>
    </recommendedName>
</protein>
<evidence type="ECO:0000313" key="2">
    <source>
        <dbReference type="EMBL" id="NAY91138.1"/>
    </source>
</evidence>
<dbReference type="InterPro" id="IPR008969">
    <property type="entry name" value="CarboxyPept-like_regulatory"/>
</dbReference>
<dbReference type="Gene3D" id="2.170.130.10">
    <property type="entry name" value="TonB-dependent receptor, plug domain"/>
    <property type="match status" value="1"/>
</dbReference>
<dbReference type="RefSeq" id="WP_166522523.1">
    <property type="nucleotide sequence ID" value="NZ_JAAABI010000001.1"/>
</dbReference>
<evidence type="ECO:0008006" key="4">
    <source>
        <dbReference type="Google" id="ProtNLM"/>
    </source>
</evidence>
<keyword evidence="1" id="KW-0732">Signal</keyword>
<name>A0A964TAA2_9FLAO</name>